<dbReference type="Proteomes" id="UP001530377">
    <property type="component" value="Unassembled WGS sequence"/>
</dbReference>
<accession>A0ABD3R6W1</accession>
<comment type="caution">
    <text evidence="1">The sequence shown here is derived from an EMBL/GenBank/DDBJ whole genome shotgun (WGS) entry which is preliminary data.</text>
</comment>
<evidence type="ECO:0000313" key="2">
    <source>
        <dbReference type="Proteomes" id="UP001530377"/>
    </source>
</evidence>
<dbReference type="AlphaFoldDB" id="A0ABD3R6W1"/>
<organism evidence="1 2">
    <name type="scientific">Cyclostephanos tholiformis</name>
    <dbReference type="NCBI Taxonomy" id="382380"/>
    <lineage>
        <taxon>Eukaryota</taxon>
        <taxon>Sar</taxon>
        <taxon>Stramenopiles</taxon>
        <taxon>Ochrophyta</taxon>
        <taxon>Bacillariophyta</taxon>
        <taxon>Coscinodiscophyceae</taxon>
        <taxon>Thalassiosirophycidae</taxon>
        <taxon>Stephanodiscales</taxon>
        <taxon>Stephanodiscaceae</taxon>
        <taxon>Cyclostephanos</taxon>
    </lineage>
</organism>
<sequence length="140" mass="15970">MSLGRPIDKLSLEELKVLLAWHQVPAEKGKTKKADKLLQWVRVVEEGRQPPPYNKWTDDDKARLQALMDEVVTIADTRYGRDLALKKREMLAVADKFTAEERSEFRRRLDECEVVEALASLPSAGETHDRSIVGESIELV</sequence>
<reference evidence="1 2" key="1">
    <citation type="submission" date="2024-10" db="EMBL/GenBank/DDBJ databases">
        <title>Updated reference genomes for cyclostephanoid diatoms.</title>
        <authorList>
            <person name="Roberts W.R."/>
            <person name="Alverson A.J."/>
        </authorList>
    </citation>
    <scope>NUCLEOTIDE SEQUENCE [LARGE SCALE GENOMIC DNA]</scope>
    <source>
        <strain evidence="1 2">AJA228-03</strain>
    </source>
</reference>
<name>A0ABD3R6W1_9STRA</name>
<proteinExistence type="predicted"/>
<protein>
    <submittedName>
        <fullName evidence="1">Uncharacterized protein</fullName>
    </submittedName>
</protein>
<evidence type="ECO:0000313" key="1">
    <source>
        <dbReference type="EMBL" id="KAL3808767.1"/>
    </source>
</evidence>
<keyword evidence="2" id="KW-1185">Reference proteome</keyword>
<dbReference type="EMBL" id="JALLPB020000472">
    <property type="protein sequence ID" value="KAL3808767.1"/>
    <property type="molecule type" value="Genomic_DNA"/>
</dbReference>
<gene>
    <name evidence="1" type="ORF">ACHAXA_001343</name>
</gene>